<dbReference type="SUPFAM" id="SSF88798">
    <property type="entry name" value="N-terminal, heterodimerisation domain of RBP7 (RpoE)"/>
    <property type="match status" value="1"/>
</dbReference>
<keyword evidence="5" id="KW-0539">Nucleus</keyword>
<evidence type="ECO:0000256" key="3">
    <source>
        <dbReference type="ARBA" id="ARBA00022478"/>
    </source>
</evidence>
<dbReference type="Pfam" id="PF03876">
    <property type="entry name" value="SHS2_Rpb7-N"/>
    <property type="match status" value="1"/>
</dbReference>
<evidence type="ECO:0000259" key="6">
    <source>
        <dbReference type="Pfam" id="PF03876"/>
    </source>
</evidence>
<dbReference type="GO" id="GO:0006367">
    <property type="term" value="P:transcription initiation at RNA polymerase II promoter"/>
    <property type="evidence" value="ECO:0007669"/>
    <property type="project" value="TreeGrafter"/>
</dbReference>
<evidence type="ECO:0000256" key="2">
    <source>
        <dbReference type="ARBA" id="ARBA00009307"/>
    </source>
</evidence>
<feature type="domain" description="RNA polymerase Rpb7-like N-terminal" evidence="6">
    <location>
        <begin position="11"/>
        <end position="61"/>
    </location>
</feature>
<dbReference type="GO" id="GO:0060213">
    <property type="term" value="P:positive regulation of nuclear-transcribed mRNA poly(A) tail shortening"/>
    <property type="evidence" value="ECO:0007669"/>
    <property type="project" value="TreeGrafter"/>
</dbReference>
<comment type="similarity">
    <text evidence="2">Belongs to the eukaryotic RPB7/RPC8 RNA polymerase subunit family.</text>
</comment>
<dbReference type="InterPro" id="IPR045113">
    <property type="entry name" value="Rpb7-like"/>
</dbReference>
<evidence type="ECO:0000256" key="4">
    <source>
        <dbReference type="ARBA" id="ARBA00023163"/>
    </source>
</evidence>
<evidence type="ECO:0000256" key="1">
    <source>
        <dbReference type="ARBA" id="ARBA00004123"/>
    </source>
</evidence>
<keyword evidence="3" id="KW-0240">DNA-directed RNA polymerase</keyword>
<dbReference type="FunFam" id="3.30.1490.120:FF:000001">
    <property type="entry name" value="DNA-directed RNA polymerase II subunit RPB7"/>
    <property type="match status" value="1"/>
</dbReference>
<dbReference type="PANTHER" id="PTHR12709">
    <property type="entry name" value="DNA-DIRECTED RNA POLYMERASE II, III"/>
    <property type="match status" value="1"/>
</dbReference>
<organism evidence="7">
    <name type="scientific">Aplanochytrium stocchinoi</name>
    <dbReference type="NCBI Taxonomy" id="215587"/>
    <lineage>
        <taxon>Eukaryota</taxon>
        <taxon>Sar</taxon>
        <taxon>Stramenopiles</taxon>
        <taxon>Bigyra</taxon>
        <taxon>Labyrinthulomycetes</taxon>
        <taxon>Thraustochytrida</taxon>
        <taxon>Thraustochytriidae</taxon>
        <taxon>Aplanochytrium</taxon>
    </lineage>
</organism>
<dbReference type="GO" id="GO:0000932">
    <property type="term" value="C:P-body"/>
    <property type="evidence" value="ECO:0007669"/>
    <property type="project" value="TreeGrafter"/>
</dbReference>
<name>A0A7S3UZC8_9STRA</name>
<dbReference type="GO" id="GO:0003697">
    <property type="term" value="F:single-stranded DNA binding"/>
    <property type="evidence" value="ECO:0007669"/>
    <property type="project" value="TreeGrafter"/>
</dbReference>
<gene>
    <name evidence="7" type="ORF">ASTO00021_LOCUS12115</name>
</gene>
<dbReference type="PANTHER" id="PTHR12709:SF4">
    <property type="entry name" value="DNA-DIRECTED RNA POLYMERASE II SUBUNIT RPB7"/>
    <property type="match status" value="1"/>
</dbReference>
<protein>
    <recommendedName>
        <fullName evidence="6">RNA polymerase Rpb7-like N-terminal domain-containing protein</fullName>
    </recommendedName>
</protein>
<dbReference type="GO" id="GO:0003727">
    <property type="term" value="F:single-stranded RNA binding"/>
    <property type="evidence" value="ECO:0007669"/>
    <property type="project" value="TreeGrafter"/>
</dbReference>
<dbReference type="InterPro" id="IPR012340">
    <property type="entry name" value="NA-bd_OB-fold"/>
</dbReference>
<evidence type="ECO:0000256" key="5">
    <source>
        <dbReference type="ARBA" id="ARBA00023242"/>
    </source>
</evidence>
<dbReference type="SUPFAM" id="SSF50249">
    <property type="entry name" value="Nucleic acid-binding proteins"/>
    <property type="match status" value="1"/>
</dbReference>
<reference evidence="7" key="1">
    <citation type="submission" date="2021-01" db="EMBL/GenBank/DDBJ databases">
        <authorList>
            <person name="Corre E."/>
            <person name="Pelletier E."/>
            <person name="Niang G."/>
            <person name="Scheremetjew M."/>
            <person name="Finn R."/>
            <person name="Kale V."/>
            <person name="Holt S."/>
            <person name="Cochrane G."/>
            <person name="Meng A."/>
            <person name="Brown T."/>
            <person name="Cohen L."/>
        </authorList>
    </citation>
    <scope>NUCLEOTIDE SEQUENCE</scope>
    <source>
        <strain evidence="7">GSBS06</strain>
    </source>
</reference>
<accession>A0A7S3UZC8</accession>
<dbReference type="InterPro" id="IPR036898">
    <property type="entry name" value="RNA_pol_Rpb7-like_N_sf"/>
</dbReference>
<evidence type="ECO:0000313" key="7">
    <source>
        <dbReference type="EMBL" id="CAE0441998.1"/>
    </source>
</evidence>
<dbReference type="FunFam" id="2.40.50.140:FF:000043">
    <property type="entry name" value="DNA-directed RNA polymerase II subunit RPB7"/>
    <property type="match status" value="1"/>
</dbReference>
<proteinExistence type="inferred from homology"/>
<dbReference type="GO" id="GO:0005665">
    <property type="term" value="C:RNA polymerase II, core complex"/>
    <property type="evidence" value="ECO:0007669"/>
    <property type="project" value="TreeGrafter"/>
</dbReference>
<dbReference type="GO" id="GO:0031369">
    <property type="term" value="F:translation initiation factor binding"/>
    <property type="evidence" value="ECO:0007669"/>
    <property type="project" value="TreeGrafter"/>
</dbReference>
<dbReference type="Gene3D" id="2.40.50.140">
    <property type="entry name" value="Nucleic acid-binding proteins"/>
    <property type="match status" value="1"/>
</dbReference>
<dbReference type="AlphaFoldDB" id="A0A7S3UZC8"/>
<comment type="subcellular location">
    <subcellularLocation>
        <location evidence="1">Nucleus</location>
    </subcellularLocation>
</comment>
<dbReference type="GO" id="GO:0045948">
    <property type="term" value="P:positive regulation of translational initiation"/>
    <property type="evidence" value="ECO:0007669"/>
    <property type="project" value="TreeGrafter"/>
</dbReference>
<dbReference type="EMBL" id="HBIN01015968">
    <property type="protein sequence ID" value="CAE0441998.1"/>
    <property type="molecule type" value="Transcribed_RNA"/>
</dbReference>
<dbReference type="InterPro" id="IPR005576">
    <property type="entry name" value="Rpb7-like_N"/>
</dbReference>
<dbReference type="CDD" id="cd04329">
    <property type="entry name" value="RNAP_II_Rpb7_N"/>
    <property type="match status" value="1"/>
</dbReference>
<dbReference type="Gene3D" id="3.30.1490.120">
    <property type="entry name" value="RNA polymerase Rpb7-like, N-terminal domain"/>
    <property type="match status" value="1"/>
</dbReference>
<keyword evidence="4" id="KW-0804">Transcription</keyword>
<sequence>MFFSTELEKELSIQPKDLGPSLRHRIRERLAAEVEGKSLGRYGYIIKVENIPDSAISKGRLEDATGEVQYKIKFVAIVFRPFKEEVIDAVVGVCNELGFFCHAGPLEIFVSHRTMPEDMQNYNHETSRWVDDEKKMEIAAGSGVRVRIMNLRIDANKIFAVGTIKDNYLGLIEFEFPEET</sequence>